<dbReference type="GO" id="GO:0030983">
    <property type="term" value="F:mismatched DNA binding"/>
    <property type="evidence" value="ECO:0007669"/>
    <property type="project" value="InterPro"/>
</dbReference>
<comment type="similarity">
    <text evidence="4">Belongs to the DNA mismatch repair MutS family.</text>
</comment>
<dbReference type="SUPFAM" id="SSF81383">
    <property type="entry name" value="F-box domain"/>
    <property type="match status" value="1"/>
</dbReference>
<dbReference type="Pfam" id="PF12937">
    <property type="entry name" value="F-box-like"/>
    <property type="match status" value="1"/>
</dbReference>
<evidence type="ECO:0000256" key="9">
    <source>
        <dbReference type="ARBA" id="ARBA00022741"/>
    </source>
</evidence>
<proteinExistence type="evidence at protein level"/>
<comment type="subunit">
    <text evidence="19">Component of the SCF(FBXO11) complex consisting of CUL1, RBX1, SKP1 and FBXO11. Interacts with CIITA.</text>
</comment>
<dbReference type="InterPro" id="IPR000432">
    <property type="entry name" value="DNA_mismatch_repair_MutS_C"/>
</dbReference>
<evidence type="ECO:0000256" key="6">
    <source>
        <dbReference type="ARBA" id="ARBA00022454"/>
    </source>
</evidence>
<comment type="caution">
    <text evidence="24">The sequence shown here is derived from an EMBL/GenBank/DDBJ whole genome shotgun (WGS) entry which is preliminary data.</text>
</comment>
<evidence type="ECO:0000256" key="4">
    <source>
        <dbReference type="ARBA" id="ARBA00006271"/>
    </source>
</evidence>
<evidence type="ECO:0000259" key="23">
    <source>
        <dbReference type="PROSITE" id="PS50181"/>
    </source>
</evidence>
<dbReference type="Pfam" id="PF13229">
    <property type="entry name" value="Beta_helix"/>
    <property type="match status" value="2"/>
</dbReference>
<dbReference type="InterPro" id="IPR007696">
    <property type="entry name" value="DNA_mismatch_repair_MutS_core"/>
</dbReference>
<dbReference type="FunFam" id="1.10.1420.10:FF:000003">
    <property type="entry name" value="DNA mismatch repair protein"/>
    <property type="match status" value="1"/>
</dbReference>
<dbReference type="InterPro" id="IPR022441">
    <property type="entry name" value="Para_beta_helix_rpt-2"/>
</dbReference>
<dbReference type="Gene3D" id="2.160.20.10">
    <property type="entry name" value="Single-stranded right-handed beta-helix, Pectin lyase-like"/>
    <property type="match status" value="3"/>
</dbReference>
<dbReference type="InterPro" id="IPR039448">
    <property type="entry name" value="Beta_helix"/>
</dbReference>
<feature type="domain" description="F-box" evidence="23">
    <location>
        <begin position="982"/>
        <end position="1028"/>
    </location>
</feature>
<dbReference type="InterPro" id="IPR016151">
    <property type="entry name" value="DNA_mismatch_repair_MutS_N"/>
</dbReference>
<keyword evidence="7" id="KW-0479">Metal-binding</keyword>
<evidence type="ECO:0000256" key="5">
    <source>
        <dbReference type="ARBA" id="ARBA00019549"/>
    </source>
</evidence>
<keyword evidence="16" id="KW-0234">DNA repair</keyword>
<dbReference type="FunFam" id="3.40.50.300:FF:000523">
    <property type="entry name" value="DNA mismatch repair protein"/>
    <property type="match status" value="1"/>
</dbReference>
<evidence type="ECO:0000256" key="1">
    <source>
        <dbReference type="ARBA" id="ARBA00004123"/>
    </source>
</evidence>
<dbReference type="SUPFAM" id="SSF52540">
    <property type="entry name" value="P-loop containing nucleoside triphosphate hydrolases"/>
    <property type="match status" value="1"/>
</dbReference>
<dbReference type="GO" id="GO:0042981">
    <property type="term" value="P:regulation of apoptotic process"/>
    <property type="evidence" value="ECO:0007669"/>
    <property type="project" value="TreeGrafter"/>
</dbReference>
<dbReference type="SMART" id="SM00722">
    <property type="entry name" value="CASH"/>
    <property type="match status" value="3"/>
</dbReference>
<evidence type="ECO:0000256" key="8">
    <source>
        <dbReference type="ARBA" id="ARBA00022737"/>
    </source>
</evidence>
<evidence type="ECO:0000256" key="3">
    <source>
        <dbReference type="ARBA" id="ARBA00004906"/>
    </source>
</evidence>
<reference evidence="24 25" key="1">
    <citation type="submission" date="2018-03" db="EMBL/GenBank/DDBJ databases">
        <title>Draft genome sequence of Rohu Carp (Labeo rohita).</title>
        <authorList>
            <person name="Das P."/>
            <person name="Kushwaha B."/>
            <person name="Joshi C.G."/>
            <person name="Kumar D."/>
            <person name="Nagpure N.S."/>
            <person name="Sahoo L."/>
            <person name="Das S.P."/>
            <person name="Bit A."/>
            <person name="Patnaik S."/>
            <person name="Meher P.K."/>
            <person name="Jayasankar P."/>
            <person name="Koringa P.G."/>
            <person name="Patel N.V."/>
            <person name="Hinsu A.T."/>
            <person name="Kumar R."/>
            <person name="Pandey M."/>
            <person name="Agarwal S."/>
            <person name="Srivastava S."/>
            <person name="Singh M."/>
            <person name="Iquebal M.A."/>
            <person name="Jaiswal S."/>
            <person name="Angadi U.B."/>
            <person name="Kumar N."/>
            <person name="Raza M."/>
            <person name="Shah T.M."/>
            <person name="Rai A."/>
            <person name="Jena J.K."/>
        </authorList>
    </citation>
    <scope>NUCLEOTIDE SEQUENCE [LARGE SCALE GENOMIC DNA]</scope>
    <source>
        <strain evidence="24">DASCIFA01</strain>
        <tissue evidence="24">Testis</tissue>
    </source>
</reference>
<dbReference type="GO" id="GO:0005694">
    <property type="term" value="C:chromosome"/>
    <property type="evidence" value="ECO:0007669"/>
    <property type="project" value="UniProtKB-SubCell"/>
</dbReference>
<keyword evidence="25" id="KW-1185">Reference proteome</keyword>
<dbReference type="CDD" id="cd03285">
    <property type="entry name" value="ABC_MSH2_euk"/>
    <property type="match status" value="1"/>
</dbReference>
<keyword evidence="12" id="KW-0833">Ubl conjugation pathway</keyword>
<dbReference type="GO" id="GO:0006511">
    <property type="term" value="P:ubiquitin-dependent protein catabolic process"/>
    <property type="evidence" value="ECO:0007669"/>
    <property type="project" value="TreeGrafter"/>
</dbReference>
<keyword evidence="17" id="KW-0539">Nucleus</keyword>
<dbReference type="GO" id="GO:0005634">
    <property type="term" value="C:nucleus"/>
    <property type="evidence" value="ECO:0007669"/>
    <property type="project" value="UniProtKB-SubCell"/>
</dbReference>
<accession>A0A498LN88</accession>
<evidence type="ECO:0000256" key="22">
    <source>
        <dbReference type="SAM" id="Coils"/>
    </source>
</evidence>
<dbReference type="FunFam" id="2.160.20.10:FF:000006">
    <property type="entry name" value="F-box only protein 11"/>
    <property type="match status" value="1"/>
</dbReference>
<evidence type="ECO:0000313" key="24">
    <source>
        <dbReference type="EMBL" id="RXN09600.1"/>
    </source>
</evidence>
<dbReference type="Gene3D" id="1.10.1420.10">
    <property type="match status" value="1"/>
</dbReference>
<dbReference type="GO" id="GO:0006298">
    <property type="term" value="P:mismatch repair"/>
    <property type="evidence" value="ECO:0007669"/>
    <property type="project" value="InterPro"/>
</dbReference>
<dbReference type="Pfam" id="PF00488">
    <property type="entry name" value="MutS_V"/>
    <property type="match status" value="1"/>
</dbReference>
<dbReference type="InterPro" id="IPR007860">
    <property type="entry name" value="DNA_mmatch_repair_MutS_con_dom"/>
</dbReference>
<dbReference type="InterPro" id="IPR012334">
    <property type="entry name" value="Pectin_lyas_fold"/>
</dbReference>
<dbReference type="FunFam" id="2.160.20.10:FF:000005">
    <property type="entry name" value="F-box only protein 11"/>
    <property type="match status" value="1"/>
</dbReference>
<dbReference type="InterPro" id="IPR001810">
    <property type="entry name" value="F-box_dom"/>
</dbReference>
<evidence type="ECO:0000256" key="21">
    <source>
        <dbReference type="ARBA" id="ARBA00073545"/>
    </source>
</evidence>
<dbReference type="InterPro" id="IPR007695">
    <property type="entry name" value="DNA_mismatch_repair_MutS-lik_N"/>
</dbReference>
<comment type="pathway">
    <text evidence="3">Protein modification; protein ubiquitination.</text>
</comment>
<evidence type="ECO:0000256" key="15">
    <source>
        <dbReference type="ARBA" id="ARBA00023125"/>
    </source>
</evidence>
<dbReference type="InterPro" id="IPR006626">
    <property type="entry name" value="PbH1"/>
</dbReference>
<dbReference type="InterPro" id="IPR036187">
    <property type="entry name" value="DNA_mismatch_repair_MutS_sf"/>
</dbReference>
<name>A0A498LN88_LABRO</name>
<keyword evidence="14" id="KW-0067">ATP-binding</keyword>
<dbReference type="EMBL" id="QBIY01013255">
    <property type="protein sequence ID" value="RXN09600.1"/>
    <property type="molecule type" value="Genomic_DNA"/>
</dbReference>
<dbReference type="NCBIfam" id="TIGR03804">
    <property type="entry name" value="para_beta_helix"/>
    <property type="match status" value="2"/>
</dbReference>
<dbReference type="SMART" id="SM00256">
    <property type="entry name" value="FBOX"/>
    <property type="match status" value="1"/>
</dbReference>
<comment type="subcellular location">
    <subcellularLocation>
        <location evidence="2">Chromosome</location>
    </subcellularLocation>
    <subcellularLocation>
        <location evidence="1">Nucleus</location>
    </subcellularLocation>
</comment>
<dbReference type="InterPro" id="IPR027417">
    <property type="entry name" value="P-loop_NTPase"/>
</dbReference>
<dbReference type="FunFam" id="3.30.420.110:FF:000002">
    <property type="entry name" value="DNA mismatch repair protein"/>
    <property type="match status" value="1"/>
</dbReference>
<evidence type="ECO:0000256" key="13">
    <source>
        <dbReference type="ARBA" id="ARBA00022833"/>
    </source>
</evidence>
<dbReference type="PROSITE" id="PS50181">
    <property type="entry name" value="FBOX"/>
    <property type="match status" value="1"/>
</dbReference>
<evidence type="ECO:0000256" key="19">
    <source>
        <dbReference type="ARBA" id="ARBA00063474"/>
    </source>
</evidence>
<evidence type="ECO:0000256" key="12">
    <source>
        <dbReference type="ARBA" id="ARBA00022786"/>
    </source>
</evidence>
<evidence type="ECO:0007829" key="26">
    <source>
        <dbReference type="PeptideAtlas" id="A0A498LN88"/>
    </source>
</evidence>
<gene>
    <name evidence="24" type="ORF">ROHU_031267</name>
</gene>
<evidence type="ECO:0000256" key="2">
    <source>
        <dbReference type="ARBA" id="ARBA00004286"/>
    </source>
</evidence>
<evidence type="ECO:0000256" key="20">
    <source>
        <dbReference type="ARBA" id="ARBA00068830"/>
    </source>
</evidence>
<keyword evidence="26" id="KW-1267">Proteomics identification</keyword>
<dbReference type="FunFam" id="2.160.20.10:FF:000007">
    <property type="entry name" value="F-box only protein 11"/>
    <property type="match status" value="1"/>
</dbReference>
<evidence type="ECO:0000256" key="14">
    <source>
        <dbReference type="ARBA" id="ARBA00022840"/>
    </source>
</evidence>
<dbReference type="Gene3D" id="1.20.1280.50">
    <property type="match status" value="1"/>
</dbReference>
<dbReference type="Gene3D" id="3.30.420.110">
    <property type="entry name" value="MutS, connector domain"/>
    <property type="match status" value="1"/>
</dbReference>
<sequence length="1723" mass="190919">MPEKPDTTVRVFDRNDYYTVHGKDAVFAAKEVFKTNGVIKNLGSGSRRLESVVLSKMNFESFVRDLLLVRQYRVEVYKNASKSSKEHDWQISYKASPGNLTQFEEILFGSGGGPGEGAAGVVGVRLGTGADGQRVVGVGYVDSTLRKLGLCEFPDNDQFSNLEALLVQIGPKECVLPGGDAGGDLGKLKQVVQRGGILLTDRKKSEFSTKDIVQDLNRLLKARKGETVSSAALPEMEKQIAVSCLQAVIKYLELLSDEANFGSFKITTFDLNQYMRLDNAAVQALNLFQGSSDDATGTHSLAGLLNKCRTPQGQRLINQWIKQPLIDKNKIEERLDLVETFVEDSELRKSCQEDLLRRFPDLNRMAKKFQRQSSNLQDCYRVYQAVGQLPSLVLALERYSGKHQVLLHAAFISPLNDLISDFSKFQEMIETTLDMNQIEHHEFLVKPSFDPTLSELRENMDRLEKAMQAALNSAARELGSKLSSLNEEYTKSREEYEEAQNAIVKEIISIAAGYVDPVQTLNEVIAQLDAVVSFAVVSHAAPVPYVRPKILEKGSGRLIVKAARHPCVEAQDDVAFIPNDVTFRRGEEMFHIITGPNMGGKSTYIRQVGVIVLMAQIGCFVPCDEAELSVVDCVLARVGAGDSQIKGVSTFMAEMLETAAILRSATEDSLIIIDELGRGTSTYDGFGLAWAISEYIATRLKSFCLFATHFHELTALAQQVPTVRNLHVTALTTDSTLTMLYKVKKGVCDQSFGIHVAELANFPKHVIANAREKALELEEFQDISRAGEEAGPEAKKRCLEKQEGEKIIEAFLTKVKSMPVEGMSDEAVKEELRKLKAEVIGQNNNFVNEIVSHSAKSEQQETQASVEAAPGAAGKKQRRKRCCLDVLLLPCSLVVCKVFVTNGSVSYEDIPADMVAEESGPGAQNSPYQLRRKSLLPKRTVCPTKNSMEGASTSATENFGHRAKRARVSGKSQDLPAAPAEQYLQEKLPDEVVLKIFSYLLEQDLCQAACVCKRFSELANDPILWKRLYMEVFEYTRPMMHPEPGKFYQINPEEYEQPNPWKESFQQLYKGAHVKPGFAEHFYSNPARYKGRENMLYYDTIEDALGGVQEAHFDGLIFVHSGIYTDEWIYIESPITMIGAASGKVADKVVIENTRDSTFVFMEGSEDAYVGYMTIRFNPDDKSAQHHNAHHCLEITVNCSPNIDHCVIRSTCTVGSAVCVSGQGAGPTIKHCNISDCENVGLYITDHAQGIYEDNEISNNALAGIWVKNHGNPIIRRNHIHHGRDVGVFTFDHGMGYFESCNIHRNRIAGFEVKAYANPTVVRCEIHHGQTGGIYVHEKGRGQFIENKIYANNFAGVWITSNSDPTIRGNAIFNGNQGGVYIFGDGRGLIEGNDIYGNALAGIQIRTNSCPIVRHNKIHDGQHGGIYVHEKGQGVIEENEVYSNTLAGVWVTTGSTPVLRRNRIHSGKQVGVYFYDNGHGVLEDNDIYNHMYSGVQIRTGSNPKIRRNKIWGGQNGGILVYNSGLGFIEDNEIFDNAMAGVWIKTDSNPTLRRNKIHDGRDGGICIFNGGRGLLEENDIFRNAQAGVLISTNSHPVLRKNRIFDGFAAGIEITNHATATLEGNQIFNNRFGGLFLASGVNVTMKDNKIMNNQDAIEKAVSRGQCLYKISSYTSYPMHDFYRFFCDCGAGTLSNPCTLAGEPTHDTDTLYDSAPPIESNTLQHN</sequence>
<dbReference type="GO" id="GO:0008270">
    <property type="term" value="F:zinc ion binding"/>
    <property type="evidence" value="ECO:0007669"/>
    <property type="project" value="UniProtKB-KW"/>
</dbReference>
<dbReference type="Gene3D" id="3.40.50.300">
    <property type="entry name" value="P-loop containing nucleotide triphosphate hydrolases"/>
    <property type="match status" value="1"/>
</dbReference>
<evidence type="ECO:0000256" key="7">
    <source>
        <dbReference type="ARBA" id="ARBA00022723"/>
    </source>
</evidence>
<keyword evidence="15" id="KW-0238">DNA-binding</keyword>
<evidence type="ECO:0000256" key="17">
    <source>
        <dbReference type="ARBA" id="ARBA00023242"/>
    </source>
</evidence>
<dbReference type="PANTHER" id="PTHR22990">
    <property type="entry name" value="F-BOX ONLY PROTEIN"/>
    <property type="match status" value="1"/>
</dbReference>
<dbReference type="CDD" id="cd22091">
    <property type="entry name" value="F-box_FBXO11"/>
    <property type="match status" value="1"/>
</dbReference>
<keyword evidence="8" id="KW-0677">Repeat</keyword>
<feature type="coiled-coil region" evidence="22">
    <location>
        <begin position="453"/>
        <end position="502"/>
    </location>
</feature>
<dbReference type="SUPFAM" id="SSF51126">
    <property type="entry name" value="Pectin lyase-like"/>
    <property type="match status" value="3"/>
</dbReference>
<dbReference type="PANTHER" id="PTHR22990:SF20">
    <property type="entry name" value="F-BOX ONLY PROTEIN 11"/>
    <property type="match status" value="1"/>
</dbReference>
<dbReference type="Proteomes" id="UP000290572">
    <property type="component" value="Unassembled WGS sequence"/>
</dbReference>
<keyword evidence="6" id="KW-0158">Chromosome</keyword>
<keyword evidence="11" id="KW-0863">Zinc-finger</keyword>
<dbReference type="STRING" id="84645.A0A498LN88"/>
<keyword evidence="9" id="KW-0547">Nucleotide-binding</keyword>
<evidence type="ECO:0000256" key="18">
    <source>
        <dbReference type="ARBA" id="ARBA00029795"/>
    </source>
</evidence>
<keyword evidence="22" id="KW-0175">Coiled coil</keyword>
<protein>
    <recommendedName>
        <fullName evidence="21">DNA mismatch repair protein MSH2</fullName>
    </recommendedName>
    <alternativeName>
        <fullName evidence="5">DNA mismatch repair protein Msh2</fullName>
    </alternativeName>
    <alternativeName>
        <fullName evidence="20">F-box only protein 11</fullName>
    </alternativeName>
    <alternativeName>
        <fullName evidence="18">MutS protein homolog 2</fullName>
    </alternativeName>
</protein>
<dbReference type="InterPro" id="IPR006633">
    <property type="entry name" value="Carb-bd_sugar_hydrolysis-dom"/>
</dbReference>
<evidence type="ECO:0000256" key="11">
    <source>
        <dbReference type="ARBA" id="ARBA00022771"/>
    </source>
</evidence>
<evidence type="ECO:0000313" key="25">
    <source>
        <dbReference type="Proteomes" id="UP000290572"/>
    </source>
</evidence>
<dbReference type="InterPro" id="IPR036047">
    <property type="entry name" value="F-box-like_dom_sf"/>
</dbReference>
<keyword evidence="13" id="KW-0862">Zinc</keyword>
<evidence type="ECO:0000256" key="16">
    <source>
        <dbReference type="ARBA" id="ARBA00023204"/>
    </source>
</evidence>
<dbReference type="FunFam" id="1.20.1280.50:FF:000003">
    <property type="entry name" value="F-box only protein 11"/>
    <property type="match status" value="1"/>
</dbReference>
<organism evidence="24 25">
    <name type="scientific">Labeo rohita</name>
    <name type="common">Indian major carp</name>
    <name type="synonym">Cyprinus rohita</name>
    <dbReference type="NCBI Taxonomy" id="84645"/>
    <lineage>
        <taxon>Eukaryota</taxon>
        <taxon>Metazoa</taxon>
        <taxon>Chordata</taxon>
        <taxon>Craniata</taxon>
        <taxon>Vertebrata</taxon>
        <taxon>Euteleostomi</taxon>
        <taxon>Actinopterygii</taxon>
        <taxon>Neopterygii</taxon>
        <taxon>Teleostei</taxon>
        <taxon>Ostariophysi</taxon>
        <taxon>Cypriniformes</taxon>
        <taxon>Cyprinidae</taxon>
        <taxon>Labeoninae</taxon>
        <taxon>Labeonini</taxon>
        <taxon>Labeo</taxon>
    </lineage>
</organism>
<dbReference type="SUPFAM" id="SSF48334">
    <property type="entry name" value="DNA repair protein MutS, domain III"/>
    <property type="match status" value="1"/>
</dbReference>
<dbReference type="InterPro" id="IPR036678">
    <property type="entry name" value="MutS_con_dom_sf"/>
</dbReference>
<dbReference type="SMART" id="SM00710">
    <property type="entry name" value="PbH1"/>
    <property type="match status" value="19"/>
</dbReference>
<dbReference type="PROSITE" id="PS00486">
    <property type="entry name" value="DNA_MISMATCH_REPAIR_2"/>
    <property type="match status" value="1"/>
</dbReference>
<dbReference type="SMART" id="SM00533">
    <property type="entry name" value="MUTSd"/>
    <property type="match status" value="1"/>
</dbReference>
<dbReference type="Pfam" id="PF05188">
    <property type="entry name" value="MutS_II"/>
    <property type="match status" value="1"/>
</dbReference>
<dbReference type="GO" id="GO:0005524">
    <property type="term" value="F:ATP binding"/>
    <property type="evidence" value="ECO:0007669"/>
    <property type="project" value="UniProtKB-KW"/>
</dbReference>
<keyword evidence="10" id="KW-0227">DNA damage</keyword>
<dbReference type="Pfam" id="PF05192">
    <property type="entry name" value="MutS_III"/>
    <property type="match status" value="1"/>
</dbReference>
<dbReference type="SMART" id="SM00534">
    <property type="entry name" value="MUTSac"/>
    <property type="match status" value="1"/>
</dbReference>
<dbReference type="InterPro" id="IPR011050">
    <property type="entry name" value="Pectin_lyase_fold/virulence"/>
</dbReference>
<dbReference type="Pfam" id="PF01624">
    <property type="entry name" value="MutS_I"/>
    <property type="match status" value="1"/>
</dbReference>
<dbReference type="InterPro" id="IPR051550">
    <property type="entry name" value="SCF-Subunits/Alg-Epimerases"/>
</dbReference>
<dbReference type="InterPro" id="IPR032642">
    <property type="entry name" value="Msh2_ATP-bd"/>
</dbReference>
<dbReference type="FunFam" id="3.40.1170.10:FF:000003">
    <property type="entry name" value="DNA mismatch repair protein"/>
    <property type="match status" value="1"/>
</dbReference>
<dbReference type="Gene3D" id="3.40.1170.10">
    <property type="entry name" value="DNA repair protein MutS, domain I"/>
    <property type="match status" value="1"/>
</dbReference>
<dbReference type="InterPro" id="IPR047505">
    <property type="entry name" value="F-box_FBXO11"/>
</dbReference>
<evidence type="ECO:0000256" key="10">
    <source>
        <dbReference type="ARBA" id="ARBA00022763"/>
    </source>
</evidence>